<dbReference type="PANTHER" id="PTHR13677">
    <property type="entry name" value="LD41638P"/>
    <property type="match status" value="1"/>
</dbReference>
<evidence type="ECO:0000256" key="1">
    <source>
        <dbReference type="ARBA" id="ARBA00007159"/>
    </source>
</evidence>
<comment type="caution">
    <text evidence="3">The sequence shown here is derived from an EMBL/GenBank/DDBJ whole genome shotgun (WGS) entry which is preliminary data.</text>
</comment>
<comment type="similarity">
    <text evidence="1">Belongs to the DENND6 family.</text>
</comment>
<dbReference type="GO" id="GO:0055037">
    <property type="term" value="C:recycling endosome"/>
    <property type="evidence" value="ECO:0007669"/>
    <property type="project" value="TreeGrafter"/>
</dbReference>
<dbReference type="Proteomes" id="UP000308768">
    <property type="component" value="Unassembled WGS sequence"/>
</dbReference>
<feature type="domain" description="UDENN" evidence="2">
    <location>
        <begin position="1"/>
        <end position="256"/>
    </location>
</feature>
<dbReference type="AlphaFoldDB" id="A0A4U0WNT3"/>
<dbReference type="InterPro" id="IPR037516">
    <property type="entry name" value="Tripartite_DENN"/>
</dbReference>
<dbReference type="PROSITE" id="PS50211">
    <property type="entry name" value="DENN"/>
    <property type="match status" value="1"/>
</dbReference>
<keyword evidence="4" id="KW-1185">Reference proteome</keyword>
<gene>
    <name evidence="3" type="ORF">B0A49_07806</name>
</gene>
<protein>
    <recommendedName>
        <fullName evidence="2">UDENN domain-containing protein</fullName>
    </recommendedName>
</protein>
<dbReference type="GO" id="GO:0005085">
    <property type="term" value="F:guanyl-nucleotide exchange factor activity"/>
    <property type="evidence" value="ECO:0007669"/>
    <property type="project" value="InterPro"/>
</dbReference>
<sequence>MPSLTDLYKVFEQVLLCESAVVLAKSPQLCSEFISALVDLIKPAPYAGECRPYLTMQSEFFSASLDGGAPKLFLIGITDPFLLKRVLDMAESAGRAAPLLINLYDTDFPVPLKAPHVHHTSQAEADLPNGVAVRSRQKTYMKVDRLFLKALEDMQTDTTTAIDSIGPFVRRHFATLIAQFLAPLNRYLATRMATSVLSPGGNLQYAHFDETEFMQSLKKHRSSASTKGQTPFARRASRDQLYRKFCRSPSFYSWLDVKLSLEKEASAGLLGPTTLQTVP</sequence>
<evidence type="ECO:0000313" key="3">
    <source>
        <dbReference type="EMBL" id="TKA64944.1"/>
    </source>
</evidence>
<evidence type="ECO:0000313" key="4">
    <source>
        <dbReference type="Proteomes" id="UP000308768"/>
    </source>
</evidence>
<dbReference type="InterPro" id="IPR024224">
    <property type="entry name" value="DENND6"/>
</dbReference>
<evidence type="ECO:0000259" key="2">
    <source>
        <dbReference type="PROSITE" id="PS50211"/>
    </source>
</evidence>
<dbReference type="STRING" id="331657.A0A4U0WNT3"/>
<organism evidence="3 4">
    <name type="scientific">Cryomyces minteri</name>
    <dbReference type="NCBI Taxonomy" id="331657"/>
    <lineage>
        <taxon>Eukaryota</taxon>
        <taxon>Fungi</taxon>
        <taxon>Dikarya</taxon>
        <taxon>Ascomycota</taxon>
        <taxon>Pezizomycotina</taxon>
        <taxon>Dothideomycetes</taxon>
        <taxon>Dothideomycetes incertae sedis</taxon>
        <taxon>Cryomyces</taxon>
    </lineage>
</organism>
<dbReference type="EMBL" id="NAJN01001202">
    <property type="protein sequence ID" value="TKA64944.1"/>
    <property type="molecule type" value="Genomic_DNA"/>
</dbReference>
<name>A0A4U0WNT3_9PEZI</name>
<proteinExistence type="inferred from homology"/>
<reference evidence="3 4" key="1">
    <citation type="submission" date="2017-03" db="EMBL/GenBank/DDBJ databases">
        <title>Genomes of endolithic fungi from Antarctica.</title>
        <authorList>
            <person name="Coleine C."/>
            <person name="Masonjones S."/>
            <person name="Stajich J.E."/>
        </authorList>
    </citation>
    <scope>NUCLEOTIDE SEQUENCE [LARGE SCALE GENOMIC DNA]</scope>
    <source>
        <strain evidence="3 4">CCFEE 5187</strain>
    </source>
</reference>
<dbReference type="OrthoDB" id="10265409at2759"/>
<accession>A0A4U0WNT3</accession>
<dbReference type="PANTHER" id="PTHR13677:SF0">
    <property type="entry name" value="LD41638P"/>
    <property type="match status" value="1"/>
</dbReference>